<keyword evidence="2" id="KW-1185">Reference proteome</keyword>
<dbReference type="RefSeq" id="WP_121241995.1">
    <property type="nucleotide sequence ID" value="NZ_BHVV01000008.1"/>
</dbReference>
<organism evidence="1 2">
    <name type="scientific">Sulfurisoma sediminicola</name>
    <dbReference type="NCBI Taxonomy" id="1381557"/>
    <lineage>
        <taxon>Bacteria</taxon>
        <taxon>Pseudomonadati</taxon>
        <taxon>Pseudomonadota</taxon>
        <taxon>Betaproteobacteria</taxon>
        <taxon>Nitrosomonadales</taxon>
        <taxon>Sterolibacteriaceae</taxon>
        <taxon>Sulfurisoma</taxon>
    </lineage>
</organism>
<dbReference type="AlphaFoldDB" id="A0A497XFF7"/>
<dbReference type="GO" id="GO:0006402">
    <property type="term" value="P:mRNA catabolic process"/>
    <property type="evidence" value="ECO:0007669"/>
    <property type="project" value="TreeGrafter"/>
</dbReference>
<dbReference type="GO" id="GO:0004521">
    <property type="term" value="F:RNA endonuclease activity"/>
    <property type="evidence" value="ECO:0007669"/>
    <property type="project" value="TreeGrafter"/>
</dbReference>
<gene>
    <name evidence="1" type="ORF">DFR35_1933</name>
</gene>
<reference evidence="1 2" key="1">
    <citation type="submission" date="2018-10" db="EMBL/GenBank/DDBJ databases">
        <title>Genomic Encyclopedia of Type Strains, Phase IV (KMG-IV): sequencing the most valuable type-strain genomes for metagenomic binning, comparative biology and taxonomic classification.</title>
        <authorList>
            <person name="Goeker M."/>
        </authorList>
    </citation>
    <scope>NUCLEOTIDE SEQUENCE [LARGE SCALE GENOMIC DNA]</scope>
    <source>
        <strain evidence="1 2">DSM 26916</strain>
    </source>
</reference>
<dbReference type="GO" id="GO:0016075">
    <property type="term" value="P:rRNA catabolic process"/>
    <property type="evidence" value="ECO:0007669"/>
    <property type="project" value="TreeGrafter"/>
</dbReference>
<proteinExistence type="predicted"/>
<evidence type="ECO:0000313" key="2">
    <source>
        <dbReference type="Proteomes" id="UP000268908"/>
    </source>
</evidence>
<accession>A0A497XFF7</accession>
<dbReference type="InterPro" id="IPR011067">
    <property type="entry name" value="Plasmid_toxin/cell-grow_inhib"/>
</dbReference>
<dbReference type="Pfam" id="PF02452">
    <property type="entry name" value="PemK_toxin"/>
    <property type="match status" value="1"/>
</dbReference>
<dbReference type="Proteomes" id="UP000268908">
    <property type="component" value="Unassembled WGS sequence"/>
</dbReference>
<dbReference type="InterPro" id="IPR003477">
    <property type="entry name" value="PemK-like"/>
</dbReference>
<protein>
    <submittedName>
        <fullName evidence="1">Transcriptional modulator of MazE/toxin MazF</fullName>
    </submittedName>
</protein>
<evidence type="ECO:0000313" key="1">
    <source>
        <dbReference type="EMBL" id="RLJ65275.1"/>
    </source>
</evidence>
<dbReference type="OrthoDB" id="6064990at2"/>
<name>A0A497XFF7_9PROT</name>
<comment type="caution">
    <text evidence="1">The sequence shown here is derived from an EMBL/GenBank/DDBJ whole genome shotgun (WGS) entry which is preliminary data.</text>
</comment>
<dbReference type="GO" id="GO:0003677">
    <property type="term" value="F:DNA binding"/>
    <property type="evidence" value="ECO:0007669"/>
    <property type="project" value="InterPro"/>
</dbReference>
<dbReference type="EMBL" id="RCCI01000005">
    <property type="protein sequence ID" value="RLJ65275.1"/>
    <property type="molecule type" value="Genomic_DNA"/>
</dbReference>
<sequence length="111" mass="12226">MSPPRRGDLVTVAVQDNFGKPRPALVIQSDLFNETHPTVMLCLVSSDLRDAPLFRLTINPTPENGLKLDSQIQIDKVMTVLHDKIGPSFGRLDDATMLKVNRALALFMGIA</sequence>
<dbReference type="SUPFAM" id="SSF50118">
    <property type="entry name" value="Cell growth inhibitor/plasmid maintenance toxic component"/>
    <property type="match status" value="1"/>
</dbReference>
<dbReference type="Gene3D" id="2.30.30.110">
    <property type="match status" value="1"/>
</dbReference>
<dbReference type="PANTHER" id="PTHR33988">
    <property type="entry name" value="ENDORIBONUCLEASE MAZF-RELATED"/>
    <property type="match status" value="1"/>
</dbReference>